<reference evidence="2" key="1">
    <citation type="journal article" date="2019" name="Int. J. Syst. Evol. Microbiol.">
        <title>The Global Catalogue of Microorganisms (GCM) 10K type strain sequencing project: providing services to taxonomists for standard genome sequencing and annotation.</title>
        <authorList>
            <consortium name="The Broad Institute Genomics Platform"/>
            <consortium name="The Broad Institute Genome Sequencing Center for Infectious Disease"/>
            <person name="Wu L."/>
            <person name="Ma J."/>
        </authorList>
    </citation>
    <scope>NUCLEOTIDE SEQUENCE [LARGE SCALE GENOMIC DNA]</scope>
    <source>
        <strain evidence="2">JCM 17705</strain>
    </source>
</reference>
<name>A0ABP8H882_9SPHI</name>
<protein>
    <submittedName>
        <fullName evidence="1">Four helix bundle protein</fullName>
    </submittedName>
</protein>
<gene>
    <name evidence="1" type="ORF">GCM10023149_43840</name>
</gene>
<keyword evidence="2" id="KW-1185">Reference proteome</keyword>
<comment type="caution">
    <text evidence="1">The sequence shown here is derived from an EMBL/GenBank/DDBJ whole genome shotgun (WGS) entry which is preliminary data.</text>
</comment>
<dbReference type="NCBIfam" id="TIGR02436">
    <property type="entry name" value="four helix bundle protein"/>
    <property type="match status" value="1"/>
</dbReference>
<dbReference type="PANTHER" id="PTHR38471:SF2">
    <property type="entry name" value="FOUR HELIX BUNDLE PROTEIN"/>
    <property type="match status" value="1"/>
</dbReference>
<dbReference type="Proteomes" id="UP001500582">
    <property type="component" value="Unassembled WGS sequence"/>
</dbReference>
<organism evidence="1 2">
    <name type="scientific">Mucilaginibacter gynuensis</name>
    <dbReference type="NCBI Taxonomy" id="1302236"/>
    <lineage>
        <taxon>Bacteria</taxon>
        <taxon>Pseudomonadati</taxon>
        <taxon>Bacteroidota</taxon>
        <taxon>Sphingobacteriia</taxon>
        <taxon>Sphingobacteriales</taxon>
        <taxon>Sphingobacteriaceae</taxon>
        <taxon>Mucilaginibacter</taxon>
    </lineage>
</organism>
<evidence type="ECO:0000313" key="1">
    <source>
        <dbReference type="EMBL" id="GAA4335705.1"/>
    </source>
</evidence>
<dbReference type="InterPro" id="IPR012657">
    <property type="entry name" value="23S_rRNA-intervening_sequence"/>
</dbReference>
<dbReference type="PANTHER" id="PTHR38471">
    <property type="entry name" value="FOUR HELIX BUNDLE PROTEIN"/>
    <property type="match status" value="1"/>
</dbReference>
<evidence type="ECO:0000313" key="2">
    <source>
        <dbReference type="Proteomes" id="UP001500582"/>
    </source>
</evidence>
<dbReference type="EMBL" id="BAABFT010000016">
    <property type="protein sequence ID" value="GAA4335705.1"/>
    <property type="molecule type" value="Genomic_DNA"/>
</dbReference>
<dbReference type="RefSeq" id="WP_345213329.1">
    <property type="nucleotide sequence ID" value="NZ_BAABFT010000016.1"/>
</dbReference>
<sequence length="127" mass="14777">MRIGKEYMIYTDLEAWKEARILVKLVYLNLVNFPKDELFGLQSQIRRSVVSIPSNIAEGSGRNHRKDTLQFFYIARGSIYELETQLYLSFDLGFLQEEVLNKLLNQIGIVRKLLAGLINYFKSKLEA</sequence>
<proteinExistence type="predicted"/>
<accession>A0ABP8H882</accession>
<dbReference type="CDD" id="cd16377">
    <property type="entry name" value="23S_rRNA_IVP_like"/>
    <property type="match status" value="1"/>
</dbReference>
<dbReference type="Gene3D" id="1.20.1440.60">
    <property type="entry name" value="23S rRNA-intervening sequence"/>
    <property type="match status" value="1"/>
</dbReference>
<dbReference type="SUPFAM" id="SSF158446">
    <property type="entry name" value="IVS-encoded protein-like"/>
    <property type="match status" value="1"/>
</dbReference>
<dbReference type="InterPro" id="IPR036583">
    <property type="entry name" value="23S_rRNA_IVS_sf"/>
</dbReference>
<dbReference type="Pfam" id="PF05635">
    <property type="entry name" value="23S_rRNA_IVP"/>
    <property type="match status" value="1"/>
</dbReference>